<comment type="caution">
    <text evidence="1">The sequence shown here is derived from an EMBL/GenBank/DDBJ whole genome shotgun (WGS) entry which is preliminary data.</text>
</comment>
<evidence type="ECO:0008006" key="3">
    <source>
        <dbReference type="Google" id="ProtNLM"/>
    </source>
</evidence>
<evidence type="ECO:0000313" key="2">
    <source>
        <dbReference type="Proteomes" id="UP000253319"/>
    </source>
</evidence>
<dbReference type="EMBL" id="QLST01000011">
    <property type="protein sequence ID" value="RBA27933.1"/>
    <property type="molecule type" value="Genomic_DNA"/>
</dbReference>
<reference evidence="1 2" key="1">
    <citation type="submission" date="2018-06" db="EMBL/GenBank/DDBJ databases">
        <title>Flavobacterium tibetense sp. nov., isolated from a wetland YonghuCo on Tibetan Plateau.</title>
        <authorList>
            <person name="Xing P."/>
            <person name="Phurbu D."/>
            <person name="Lu H."/>
        </authorList>
    </citation>
    <scope>NUCLEOTIDE SEQUENCE [LARGE SCALE GENOMIC DNA]</scope>
    <source>
        <strain evidence="1 2">YH5</strain>
    </source>
</reference>
<dbReference type="OrthoDB" id="1246158at2"/>
<protein>
    <recommendedName>
        <fullName evidence="3">Tetratricopeptide repeat protein</fullName>
    </recommendedName>
</protein>
<dbReference type="AlphaFoldDB" id="A0A365P0S8"/>
<name>A0A365P0S8_9FLAO</name>
<gene>
    <name evidence="1" type="ORF">DPN68_09590</name>
</gene>
<dbReference type="RefSeq" id="WP_113989437.1">
    <property type="nucleotide sequence ID" value="NZ_QLST01000011.1"/>
</dbReference>
<accession>A0A365P0S8</accession>
<keyword evidence="2" id="KW-1185">Reference proteome</keyword>
<sequence length="206" mass="24252">MKKSLFILILFTTFKIIGQSQVSFDSIKNELSKIKLNSKIKNNNKRVLKLLDNLYYETLQSDDGFLSEKTISELKEFENNKDIPNWHIFYLFNIYQNHITESQNLNIPTNANFQIGVMKLLSGELIEVYNTIPPIILIYMGEALLSGNKIDLAKNHFKMSFEFFPKSIPLKVYCYLLSDDETEKQKLYRELKKEKPNHWMVIEKLN</sequence>
<proteinExistence type="predicted"/>
<dbReference type="Proteomes" id="UP000253319">
    <property type="component" value="Unassembled WGS sequence"/>
</dbReference>
<evidence type="ECO:0000313" key="1">
    <source>
        <dbReference type="EMBL" id="RBA27933.1"/>
    </source>
</evidence>
<organism evidence="1 2">
    <name type="scientific">Flavobacterium tibetense</name>
    <dbReference type="NCBI Taxonomy" id="2233533"/>
    <lineage>
        <taxon>Bacteria</taxon>
        <taxon>Pseudomonadati</taxon>
        <taxon>Bacteroidota</taxon>
        <taxon>Flavobacteriia</taxon>
        <taxon>Flavobacteriales</taxon>
        <taxon>Flavobacteriaceae</taxon>
        <taxon>Flavobacterium</taxon>
    </lineage>
</organism>